<reference evidence="5" key="1">
    <citation type="submission" date="2021-03" db="EMBL/GenBank/DDBJ databases">
        <title>The complete genome sequence of Acetobacter sp. TBRC 12339.</title>
        <authorList>
            <person name="Charoenyingcharoen P."/>
            <person name="Yukphan P."/>
        </authorList>
    </citation>
    <scope>NUCLEOTIDE SEQUENCE</scope>
    <source>
        <strain evidence="5">TBRC 12339</strain>
    </source>
</reference>
<dbReference type="Pfam" id="PF17939">
    <property type="entry name" value="TetR_C_30"/>
    <property type="match status" value="1"/>
</dbReference>
<evidence type="ECO:0000256" key="1">
    <source>
        <dbReference type="ARBA" id="ARBA00023125"/>
    </source>
</evidence>
<dbReference type="EMBL" id="JAFVMH010000001">
    <property type="protein sequence ID" value="MBO1324273.1"/>
    <property type="molecule type" value="Genomic_DNA"/>
</dbReference>
<dbReference type="PANTHER" id="PTHR30055:SF235">
    <property type="entry name" value="TRANSCRIPTIONAL REGULATORY PROTEIN"/>
    <property type="match status" value="1"/>
</dbReference>
<dbReference type="Pfam" id="PF00440">
    <property type="entry name" value="TetR_N"/>
    <property type="match status" value="1"/>
</dbReference>
<dbReference type="InterPro" id="IPR009057">
    <property type="entry name" value="Homeodomain-like_sf"/>
</dbReference>
<dbReference type="InterPro" id="IPR041586">
    <property type="entry name" value="PsrA_TetR_C"/>
</dbReference>
<dbReference type="GO" id="GO:0000976">
    <property type="term" value="F:transcription cis-regulatory region binding"/>
    <property type="evidence" value="ECO:0007669"/>
    <property type="project" value="TreeGrafter"/>
</dbReference>
<dbReference type="GO" id="GO:0003700">
    <property type="term" value="F:DNA-binding transcription factor activity"/>
    <property type="evidence" value="ECO:0007669"/>
    <property type="project" value="TreeGrafter"/>
</dbReference>
<keyword evidence="1 2" id="KW-0238">DNA-binding</keyword>
<evidence type="ECO:0000313" key="6">
    <source>
        <dbReference type="Proteomes" id="UP000664073"/>
    </source>
</evidence>
<organism evidence="5 6">
    <name type="scientific">Acetobacter garciniae</name>
    <dbReference type="NCBI Taxonomy" id="2817435"/>
    <lineage>
        <taxon>Bacteria</taxon>
        <taxon>Pseudomonadati</taxon>
        <taxon>Pseudomonadota</taxon>
        <taxon>Alphaproteobacteria</taxon>
        <taxon>Acetobacterales</taxon>
        <taxon>Acetobacteraceae</taxon>
        <taxon>Acetobacter</taxon>
    </lineage>
</organism>
<evidence type="ECO:0000256" key="3">
    <source>
        <dbReference type="SAM" id="MobiDB-lite"/>
    </source>
</evidence>
<feature type="DNA-binding region" description="H-T-H motif" evidence="2">
    <location>
        <begin position="41"/>
        <end position="60"/>
    </location>
</feature>
<dbReference type="SUPFAM" id="SSF48498">
    <property type="entry name" value="Tetracyclin repressor-like, C-terminal domain"/>
    <property type="match status" value="1"/>
</dbReference>
<feature type="region of interest" description="Disordered" evidence="3">
    <location>
        <begin position="223"/>
        <end position="254"/>
    </location>
</feature>
<name>A0A939HME4_9PROT</name>
<dbReference type="InterPro" id="IPR036271">
    <property type="entry name" value="Tet_transcr_reg_TetR-rel_C_sf"/>
</dbReference>
<dbReference type="AlphaFoldDB" id="A0A939HME4"/>
<evidence type="ECO:0000256" key="2">
    <source>
        <dbReference type="PROSITE-ProRule" id="PRU00335"/>
    </source>
</evidence>
<feature type="compositionally biased region" description="Polar residues" evidence="3">
    <location>
        <begin position="243"/>
        <end position="254"/>
    </location>
</feature>
<evidence type="ECO:0000313" key="5">
    <source>
        <dbReference type="EMBL" id="MBO1324273.1"/>
    </source>
</evidence>
<dbReference type="PRINTS" id="PR00455">
    <property type="entry name" value="HTHTETR"/>
</dbReference>
<comment type="caution">
    <text evidence="5">The sequence shown here is derived from an EMBL/GenBank/DDBJ whole genome shotgun (WGS) entry which is preliminary data.</text>
</comment>
<dbReference type="Gene3D" id="1.10.357.10">
    <property type="entry name" value="Tetracycline Repressor, domain 2"/>
    <property type="match status" value="1"/>
</dbReference>
<dbReference type="InterPro" id="IPR001647">
    <property type="entry name" value="HTH_TetR"/>
</dbReference>
<dbReference type="PROSITE" id="PS50977">
    <property type="entry name" value="HTH_TETR_2"/>
    <property type="match status" value="1"/>
</dbReference>
<dbReference type="InterPro" id="IPR050109">
    <property type="entry name" value="HTH-type_TetR-like_transc_reg"/>
</dbReference>
<accession>A0A939HME4</accession>
<proteinExistence type="predicted"/>
<feature type="compositionally biased region" description="Basic and acidic residues" evidence="3">
    <location>
        <begin position="229"/>
        <end position="239"/>
    </location>
</feature>
<feature type="domain" description="HTH tetR-type" evidence="4">
    <location>
        <begin position="18"/>
        <end position="78"/>
    </location>
</feature>
<dbReference type="PANTHER" id="PTHR30055">
    <property type="entry name" value="HTH-TYPE TRANSCRIPTIONAL REGULATOR RUTR"/>
    <property type="match status" value="1"/>
</dbReference>
<dbReference type="Proteomes" id="UP000664073">
    <property type="component" value="Unassembled WGS sequence"/>
</dbReference>
<sequence length="254" mass="28360">MTKTAKAPRRPGRPVESLDTRDTILDVAEQQFAALGFAGTTLRDIARQADVNQALIGYYFGSKQTLFEAVYKRRGSEVSTLRMRALDAVEAAANGSPPDARSIILAYLRPQFDIKRQYSAWSRLQARIHTEPEYNAFQIRKDVYDVVTQRYIAALEKALPHIDPADIHWRMTFMIGAYLYVLADVARLDEVSTQRYRGDDIDETIDRLASYFVGGMLAPSTYAFPPAPEKSRPAKDRTAGRSAVQTQPGSPAPG</sequence>
<dbReference type="RefSeq" id="WP_207844906.1">
    <property type="nucleotide sequence ID" value="NZ_JAFVMH010000001.1"/>
</dbReference>
<keyword evidence="6" id="KW-1185">Reference proteome</keyword>
<evidence type="ECO:0000259" key="4">
    <source>
        <dbReference type="PROSITE" id="PS50977"/>
    </source>
</evidence>
<protein>
    <submittedName>
        <fullName evidence="5">TetR family transcriptional regulator</fullName>
    </submittedName>
</protein>
<gene>
    <name evidence="5" type="ORF">J2D77_03745</name>
</gene>
<dbReference type="SUPFAM" id="SSF46689">
    <property type="entry name" value="Homeodomain-like"/>
    <property type="match status" value="1"/>
</dbReference>